<dbReference type="EMBL" id="CP118108">
    <property type="protein sequence ID" value="WDI03755.1"/>
    <property type="molecule type" value="Genomic_DNA"/>
</dbReference>
<dbReference type="PIRSF" id="PIRSF033634">
    <property type="entry name" value="UCP033634"/>
    <property type="match status" value="1"/>
</dbReference>
<keyword evidence="1" id="KW-0378">Hydrolase</keyword>
<dbReference type="InterPro" id="IPR029058">
    <property type="entry name" value="AB_hydrolase_fold"/>
</dbReference>
<organism evidence="1 3">
    <name type="scientific">Paenibacillus urinalis</name>
    <dbReference type="NCBI Taxonomy" id="521520"/>
    <lineage>
        <taxon>Bacteria</taxon>
        <taxon>Bacillati</taxon>
        <taxon>Bacillota</taxon>
        <taxon>Bacilli</taxon>
        <taxon>Bacillales</taxon>
        <taxon>Paenibacillaceae</taxon>
        <taxon>Paenibacillus</taxon>
    </lineage>
</organism>
<evidence type="ECO:0000313" key="4">
    <source>
        <dbReference type="Proteomes" id="UP001221519"/>
    </source>
</evidence>
<dbReference type="InterPro" id="IPR017018">
    <property type="entry name" value="UCP033634"/>
</dbReference>
<dbReference type="Proteomes" id="UP001220962">
    <property type="component" value="Chromosome"/>
</dbReference>
<evidence type="ECO:0000313" key="2">
    <source>
        <dbReference type="EMBL" id="WDI03755.1"/>
    </source>
</evidence>
<name>A0AAX3N2P3_9BACL</name>
<keyword evidence="4" id="KW-1185">Reference proteome</keyword>
<dbReference type="AlphaFoldDB" id="A0AAX3N2P3"/>
<evidence type="ECO:0000313" key="1">
    <source>
        <dbReference type="EMBL" id="WDH84115.1"/>
    </source>
</evidence>
<evidence type="ECO:0000313" key="3">
    <source>
        <dbReference type="Proteomes" id="UP001220962"/>
    </source>
</evidence>
<proteinExistence type="predicted"/>
<protein>
    <submittedName>
        <fullName evidence="1">Alpha/beta hydrolase</fullName>
    </submittedName>
</protein>
<dbReference type="Proteomes" id="UP001221519">
    <property type="component" value="Chromosome"/>
</dbReference>
<reference evidence="1 4" key="1">
    <citation type="submission" date="2023-02" db="EMBL/GenBank/DDBJ databases">
        <title>Pathogen: clinical or host-associated sample.</title>
        <authorList>
            <person name="Hergert J."/>
            <person name="Casey R."/>
            <person name="Wagner J."/>
            <person name="Young E.L."/>
            <person name="Oakeson K.F."/>
        </authorList>
    </citation>
    <scope>NUCLEOTIDE SEQUENCE</scope>
    <source>
        <strain evidence="2 4">2022CK-00829</strain>
        <strain evidence="1">2022CK-00830</strain>
    </source>
</reference>
<gene>
    <name evidence="1" type="ORF">PUW23_07840</name>
    <name evidence="2" type="ORF">PUW25_07315</name>
</gene>
<dbReference type="GO" id="GO:0016787">
    <property type="term" value="F:hydrolase activity"/>
    <property type="evidence" value="ECO:0007669"/>
    <property type="project" value="UniProtKB-KW"/>
</dbReference>
<dbReference type="SUPFAM" id="SSF53474">
    <property type="entry name" value="alpha/beta-Hydrolases"/>
    <property type="match status" value="1"/>
</dbReference>
<dbReference type="Gene3D" id="3.40.50.1820">
    <property type="entry name" value="alpha/beta hydrolase"/>
    <property type="match status" value="1"/>
</dbReference>
<sequence>MEHHTFYEESYWGTDVRIRQTTQGSDTLVVFLPGQNYSCELPVLHYAVQSAIEQGLDVLLMEYGFQSARVALEREQRSILEEEVFETVQHYSEGYDKLVFVSKSLGTLLAGYVSQHIEAPHLSHLYLTPLDGTLDYILRSSGLVIYGTKDSLFSEESRAKLEAHASDQLDIIKIADAGHGLEVTDVRRSVEHLSQLAGAYSNFFDTIKNSAYL</sequence>
<dbReference type="RefSeq" id="WP_047910063.1">
    <property type="nucleotide sequence ID" value="NZ_CP118101.1"/>
</dbReference>
<accession>A0AAX3N2P3</accession>
<dbReference type="EMBL" id="CP118101">
    <property type="protein sequence ID" value="WDH84115.1"/>
    <property type="molecule type" value="Genomic_DNA"/>
</dbReference>